<evidence type="ECO:0000256" key="4">
    <source>
        <dbReference type="ARBA" id="ARBA00022989"/>
    </source>
</evidence>
<proteinExistence type="inferred from homology"/>
<name>H2Y9Q9_CIOSA</name>
<reference evidence="10" key="3">
    <citation type="submission" date="2025-09" db="UniProtKB">
        <authorList>
            <consortium name="Ensembl"/>
        </authorList>
    </citation>
    <scope>IDENTIFICATION</scope>
</reference>
<reference evidence="11" key="1">
    <citation type="submission" date="2003-08" db="EMBL/GenBank/DDBJ databases">
        <authorList>
            <person name="Birren B."/>
            <person name="Nusbaum C."/>
            <person name="Abebe A."/>
            <person name="Abouelleil A."/>
            <person name="Adekoya E."/>
            <person name="Ait-zahra M."/>
            <person name="Allen N."/>
            <person name="Allen T."/>
            <person name="An P."/>
            <person name="Anderson M."/>
            <person name="Anderson S."/>
            <person name="Arachchi H."/>
            <person name="Armbruster J."/>
            <person name="Bachantsang P."/>
            <person name="Baldwin J."/>
            <person name="Barry A."/>
            <person name="Bayul T."/>
            <person name="Blitshsteyn B."/>
            <person name="Bloom T."/>
            <person name="Blye J."/>
            <person name="Boguslavskiy L."/>
            <person name="Borowsky M."/>
            <person name="Boukhgalter B."/>
            <person name="Brunache A."/>
            <person name="Butler J."/>
            <person name="Calixte N."/>
            <person name="Calvo S."/>
            <person name="Camarata J."/>
            <person name="Campo K."/>
            <person name="Chang J."/>
            <person name="Cheshatsang Y."/>
            <person name="Citroen M."/>
            <person name="Collymore A."/>
            <person name="Considine T."/>
            <person name="Cook A."/>
            <person name="Cooke P."/>
            <person name="Corum B."/>
            <person name="Cuomo C."/>
            <person name="David R."/>
            <person name="Dawoe T."/>
            <person name="Degray S."/>
            <person name="Dodge S."/>
            <person name="Dooley K."/>
            <person name="Dorje P."/>
            <person name="Dorjee K."/>
            <person name="Dorris L."/>
            <person name="Duffey N."/>
            <person name="Dupes A."/>
            <person name="Elkins T."/>
            <person name="Engels R."/>
            <person name="Erickson J."/>
            <person name="Farina A."/>
            <person name="Faro S."/>
            <person name="Ferreira P."/>
            <person name="Fischer H."/>
            <person name="Fitzgerald M."/>
            <person name="Foley K."/>
            <person name="Gage D."/>
            <person name="Galagan J."/>
            <person name="Gearin G."/>
            <person name="Gnerre S."/>
            <person name="Gnirke A."/>
            <person name="Goyette A."/>
            <person name="Graham J."/>
            <person name="Grandbois E."/>
            <person name="Gyaltsen K."/>
            <person name="Hafez N."/>
            <person name="Hagopian D."/>
            <person name="Hagos B."/>
            <person name="Hall J."/>
            <person name="Hatcher B."/>
            <person name="Heller A."/>
            <person name="Higgins H."/>
            <person name="Honan T."/>
            <person name="Horn A."/>
            <person name="Houde N."/>
            <person name="Hughes L."/>
            <person name="Hulme W."/>
            <person name="Husby E."/>
            <person name="Iliev I."/>
            <person name="Jaffe D."/>
            <person name="Jones C."/>
            <person name="Kamal M."/>
            <person name="Kamat A."/>
            <person name="Kamvysselis M."/>
            <person name="Karlsson E."/>
            <person name="Kells C."/>
            <person name="Kieu A."/>
            <person name="Kisner P."/>
            <person name="Kodira C."/>
            <person name="Kulbokas E."/>
            <person name="Labutti K."/>
            <person name="Lama D."/>
            <person name="Landers T."/>
            <person name="Leger J."/>
            <person name="Levine S."/>
            <person name="Lewis D."/>
            <person name="Lewis T."/>
            <person name="Lindblad-toh K."/>
            <person name="Liu X."/>
            <person name="Lokyitsang T."/>
            <person name="Lokyitsang Y."/>
            <person name="Lucien O."/>
            <person name="Lui A."/>
            <person name="Ma L.J."/>
            <person name="Mabbitt R."/>
            <person name="Macdonald J."/>
            <person name="Maclean C."/>
            <person name="Major J."/>
            <person name="Manning J."/>
            <person name="Marabella R."/>
            <person name="Maru K."/>
            <person name="Matthews C."/>
            <person name="Mauceli E."/>
            <person name="Mccarthy M."/>
            <person name="Mcdonough S."/>
            <person name="Mcghee T."/>
            <person name="Meldrim J."/>
            <person name="Meneus L."/>
            <person name="Mesirov J."/>
            <person name="Mihalev A."/>
            <person name="Mihova T."/>
            <person name="Mikkelsen T."/>
            <person name="Mlenga V."/>
            <person name="Moru K."/>
            <person name="Mozes J."/>
            <person name="Mulrain L."/>
            <person name="Munson G."/>
            <person name="Naylor J."/>
            <person name="Newes C."/>
            <person name="Nguyen C."/>
            <person name="Nguyen N."/>
            <person name="Nguyen T."/>
            <person name="Nicol R."/>
            <person name="Nielsen C."/>
            <person name="Nizzari M."/>
            <person name="Norbu C."/>
            <person name="Norbu N."/>
            <person name="O'donnell P."/>
            <person name="Okoawo O."/>
            <person name="O'leary S."/>
            <person name="Omotosho B."/>
            <person name="O'neill K."/>
            <person name="Osman S."/>
            <person name="Parker S."/>
            <person name="Perrin D."/>
            <person name="Phunkhang P."/>
            <person name="Piqani B."/>
            <person name="Purcell S."/>
            <person name="Rachupka T."/>
            <person name="Ramasamy U."/>
            <person name="Rameau R."/>
            <person name="Ray V."/>
            <person name="Raymond C."/>
            <person name="Retta R."/>
            <person name="Richardson S."/>
            <person name="Rise C."/>
            <person name="Rodriguez J."/>
            <person name="Rogers J."/>
            <person name="Rogov P."/>
            <person name="Rutman M."/>
            <person name="Schupbach R."/>
            <person name="Seaman C."/>
            <person name="Settipalli S."/>
            <person name="Sharpe T."/>
            <person name="Sheridan J."/>
            <person name="Sherpa N."/>
            <person name="Shi J."/>
            <person name="Smirnov S."/>
            <person name="Smith C."/>
            <person name="Sougnez C."/>
            <person name="Spencer B."/>
            <person name="Stalker J."/>
            <person name="Stange-thomann N."/>
            <person name="Stavropoulos S."/>
            <person name="Stetson K."/>
            <person name="Stone C."/>
            <person name="Stone S."/>
            <person name="Stubbs M."/>
            <person name="Talamas J."/>
            <person name="Tchuinga P."/>
            <person name="Tenzing P."/>
            <person name="Tesfaye S."/>
            <person name="Theodore J."/>
            <person name="Thoulutsang Y."/>
            <person name="Topham K."/>
            <person name="Towey S."/>
            <person name="Tsamla T."/>
            <person name="Tsomo N."/>
            <person name="Vallee D."/>
            <person name="Vassiliev H."/>
            <person name="Venkataraman V."/>
            <person name="Vinson J."/>
            <person name="Vo A."/>
            <person name="Wade C."/>
            <person name="Wang S."/>
            <person name="Wangchuk T."/>
            <person name="Wangdi T."/>
            <person name="Whittaker C."/>
            <person name="Wilkinson J."/>
            <person name="Wu Y."/>
            <person name="Wyman D."/>
            <person name="Yadav S."/>
            <person name="Yang S."/>
            <person name="Yang X."/>
            <person name="Yeager S."/>
            <person name="Yee E."/>
            <person name="Young G."/>
            <person name="Zainoun J."/>
            <person name="Zembeck L."/>
            <person name="Zimmer A."/>
            <person name="Zody M."/>
            <person name="Lander E."/>
        </authorList>
    </citation>
    <scope>NUCLEOTIDE SEQUENCE [LARGE SCALE GENOMIC DNA]</scope>
</reference>
<comment type="similarity">
    <text evidence="2">Belongs to the vacuolar ATPase subunit S1 family.</text>
</comment>
<dbReference type="PANTHER" id="PTHR12471">
    <property type="entry name" value="VACUOLAR ATP SYNTHASE SUBUNIT S1"/>
    <property type="match status" value="1"/>
</dbReference>
<dbReference type="Gene3D" id="2.40.160.110">
    <property type="match status" value="1"/>
</dbReference>
<keyword evidence="3 6" id="KW-0812">Transmembrane</keyword>
<dbReference type="GO" id="GO:0030641">
    <property type="term" value="P:regulation of cellular pH"/>
    <property type="evidence" value="ECO:0007669"/>
    <property type="project" value="TreeGrafter"/>
</dbReference>
<dbReference type="GO" id="GO:0001671">
    <property type="term" value="F:ATPase activator activity"/>
    <property type="evidence" value="ECO:0007669"/>
    <property type="project" value="TreeGrafter"/>
</dbReference>
<reference evidence="10" key="2">
    <citation type="submission" date="2025-08" db="UniProtKB">
        <authorList>
            <consortium name="Ensembl"/>
        </authorList>
    </citation>
    <scope>IDENTIFICATION</scope>
</reference>
<dbReference type="FunCoup" id="H2Y9Q9">
    <property type="interactions" value="158"/>
</dbReference>
<feature type="chain" id="PRO_5003578147" description="V-type proton ATPase subunit S1" evidence="7">
    <location>
        <begin position="17"/>
        <end position="418"/>
    </location>
</feature>
<evidence type="ECO:0008006" key="12">
    <source>
        <dbReference type="Google" id="ProtNLM"/>
    </source>
</evidence>
<dbReference type="Proteomes" id="UP000007875">
    <property type="component" value="Unassembled WGS sequence"/>
</dbReference>
<evidence type="ECO:0000313" key="10">
    <source>
        <dbReference type="Ensembl" id="ENSCSAVP00000002057.1"/>
    </source>
</evidence>
<sequence length="418" mass="46845">MIKLYFTLLFASYVSCNDFVPFLTWTNMRGLSCERLPQGVGMELSYILNKDYLQCLASGNPSKLFVFSIDQLSIEDFTMLGRNDGQYRNIKSFIKSEASSVVAPSVQPTNMMENIESLTRRYLPDVDMEVVHVKLDRSDEDALSSSISSMDSEVGRKLNTSTKYIAVLTSEQSVKRSEAIQLRRVRRQAVATNPNNTEVLIKGPCIYMKYSAVMLTIGTVRVALVPKADPTQDTNCTNPVNVLKLSLQSKAGEAADVQADISMNFTMKYFPMSAMNWWYLANVTVDYTQDKDSSSSNTTSTMLKDRSFRNLISAPQNWSLVCGNPDNMTRIFAKIQDGTNLFLEFKNLQVQPFDVIDGSFSRAVDCQGWFSIGIWTGLIITLLLLTILTMGLCMVAQISTMDRFDDPKGKPLSIPQND</sequence>
<feature type="domain" description="V-type proton ATPase subunit S1/VOA1 transmembrane" evidence="9">
    <location>
        <begin position="368"/>
        <end position="406"/>
    </location>
</feature>
<evidence type="ECO:0000256" key="6">
    <source>
        <dbReference type="SAM" id="Phobius"/>
    </source>
</evidence>
<dbReference type="InParanoid" id="H2Y9Q9"/>
<dbReference type="GeneTree" id="ENSGT00940000170675"/>
<dbReference type="PANTHER" id="PTHR12471:SF7">
    <property type="entry name" value="V-TYPE PROTON ATPASE SUBUNIT S1"/>
    <property type="match status" value="1"/>
</dbReference>
<evidence type="ECO:0000313" key="11">
    <source>
        <dbReference type="Proteomes" id="UP000007875"/>
    </source>
</evidence>
<keyword evidence="4 6" id="KW-1133">Transmembrane helix</keyword>
<dbReference type="Pfam" id="PF05827">
    <property type="entry name" value="VAS1_LD"/>
    <property type="match status" value="1"/>
</dbReference>
<evidence type="ECO:0000259" key="9">
    <source>
        <dbReference type="Pfam" id="PF20520"/>
    </source>
</evidence>
<evidence type="ECO:0000256" key="5">
    <source>
        <dbReference type="ARBA" id="ARBA00023136"/>
    </source>
</evidence>
<protein>
    <recommendedName>
        <fullName evidence="12">V-type proton ATPase subunit S1</fullName>
    </recommendedName>
</protein>
<dbReference type="InterPro" id="IPR046755">
    <property type="entry name" value="VAS1_LD"/>
</dbReference>
<evidence type="ECO:0000256" key="3">
    <source>
        <dbReference type="ARBA" id="ARBA00022692"/>
    </source>
</evidence>
<keyword evidence="5 6" id="KW-0472">Membrane</keyword>
<accession>H2Y9Q9</accession>
<keyword evidence="7" id="KW-0732">Signal</keyword>
<dbReference type="OMA" id="PLFEPLM"/>
<keyword evidence="11" id="KW-1185">Reference proteome</keyword>
<dbReference type="HOGENOM" id="CLU_039408_1_0_1"/>
<dbReference type="InterPro" id="IPR046756">
    <property type="entry name" value="VAS1/VOA1_TM"/>
</dbReference>
<evidence type="ECO:0000256" key="2">
    <source>
        <dbReference type="ARBA" id="ARBA00009037"/>
    </source>
</evidence>
<dbReference type="Pfam" id="PF20520">
    <property type="entry name" value="Ac45-VOA1_TM"/>
    <property type="match status" value="1"/>
</dbReference>
<organism evidence="10 11">
    <name type="scientific">Ciona savignyi</name>
    <name type="common">Pacific transparent sea squirt</name>
    <dbReference type="NCBI Taxonomy" id="51511"/>
    <lineage>
        <taxon>Eukaryota</taxon>
        <taxon>Metazoa</taxon>
        <taxon>Chordata</taxon>
        <taxon>Tunicata</taxon>
        <taxon>Ascidiacea</taxon>
        <taxon>Phlebobranchia</taxon>
        <taxon>Cionidae</taxon>
        <taxon>Ciona</taxon>
    </lineage>
</organism>
<comment type="subcellular location">
    <subcellularLocation>
        <location evidence="1">Membrane</location>
        <topology evidence="1">Single-pass membrane protein</topology>
    </subcellularLocation>
</comment>
<feature type="signal peptide" evidence="7">
    <location>
        <begin position="1"/>
        <end position="16"/>
    </location>
</feature>
<feature type="transmembrane region" description="Helical" evidence="6">
    <location>
        <begin position="369"/>
        <end position="395"/>
    </location>
</feature>
<evidence type="ECO:0000259" key="8">
    <source>
        <dbReference type="Pfam" id="PF05827"/>
    </source>
</evidence>
<evidence type="ECO:0000256" key="1">
    <source>
        <dbReference type="ARBA" id="ARBA00004167"/>
    </source>
</evidence>
<dbReference type="Ensembl" id="ENSCSAVT00000002094.1">
    <property type="protein sequence ID" value="ENSCSAVP00000002057.1"/>
    <property type="gene ID" value="ENSCSAVG00000001206.1"/>
</dbReference>
<dbReference type="InterPro" id="IPR008388">
    <property type="entry name" value="Ac45_acc_su"/>
</dbReference>
<dbReference type="GO" id="GO:0033176">
    <property type="term" value="C:proton-transporting V-type ATPase complex"/>
    <property type="evidence" value="ECO:0007669"/>
    <property type="project" value="TreeGrafter"/>
</dbReference>
<dbReference type="eggNOG" id="KOG3868">
    <property type="taxonomic scope" value="Eukaryota"/>
</dbReference>
<dbReference type="AlphaFoldDB" id="H2Y9Q9"/>
<feature type="domain" description="V-type proton ATPase subunit S1 luminal" evidence="8">
    <location>
        <begin position="236"/>
        <end position="353"/>
    </location>
</feature>
<dbReference type="STRING" id="51511.ENSCSAVP00000002057"/>
<evidence type="ECO:0000256" key="7">
    <source>
        <dbReference type="SAM" id="SignalP"/>
    </source>
</evidence>